<dbReference type="Proteomes" id="UP000031668">
    <property type="component" value="Unassembled WGS sequence"/>
</dbReference>
<reference evidence="1 2" key="1">
    <citation type="journal article" date="2014" name="Genome Biol. Evol.">
        <title>The genome of the myxosporean Thelohanellus kitauei shows adaptations to nutrient acquisition within its fish host.</title>
        <authorList>
            <person name="Yang Y."/>
            <person name="Xiong J."/>
            <person name="Zhou Z."/>
            <person name="Huo F."/>
            <person name="Miao W."/>
            <person name="Ran C."/>
            <person name="Liu Y."/>
            <person name="Zhang J."/>
            <person name="Feng J."/>
            <person name="Wang M."/>
            <person name="Wang M."/>
            <person name="Wang L."/>
            <person name="Yao B."/>
        </authorList>
    </citation>
    <scope>NUCLEOTIDE SEQUENCE [LARGE SCALE GENOMIC DNA]</scope>
    <source>
        <strain evidence="1">Wuqing</strain>
    </source>
</reference>
<name>A0A0C2J1C5_THEKT</name>
<evidence type="ECO:0000313" key="1">
    <source>
        <dbReference type="EMBL" id="KII71589.1"/>
    </source>
</evidence>
<dbReference type="EMBL" id="JWZT01001713">
    <property type="protein sequence ID" value="KII71589.1"/>
    <property type="molecule type" value="Genomic_DNA"/>
</dbReference>
<organism evidence="1 2">
    <name type="scientific">Thelohanellus kitauei</name>
    <name type="common">Myxosporean</name>
    <dbReference type="NCBI Taxonomy" id="669202"/>
    <lineage>
        <taxon>Eukaryota</taxon>
        <taxon>Metazoa</taxon>
        <taxon>Cnidaria</taxon>
        <taxon>Myxozoa</taxon>
        <taxon>Myxosporea</taxon>
        <taxon>Bivalvulida</taxon>
        <taxon>Platysporina</taxon>
        <taxon>Myxobolidae</taxon>
        <taxon>Thelohanellus</taxon>
    </lineage>
</organism>
<keyword evidence="2" id="KW-1185">Reference proteome</keyword>
<evidence type="ECO:0000313" key="2">
    <source>
        <dbReference type="Proteomes" id="UP000031668"/>
    </source>
</evidence>
<protein>
    <submittedName>
        <fullName evidence="1">Uncharacterized protein</fullName>
    </submittedName>
</protein>
<gene>
    <name evidence="1" type="ORF">RF11_03365</name>
</gene>
<dbReference type="AlphaFoldDB" id="A0A0C2J1C5"/>
<accession>A0A0C2J1C5</accession>
<proteinExistence type="predicted"/>
<comment type="caution">
    <text evidence="1">The sequence shown here is derived from an EMBL/GenBank/DDBJ whole genome shotgun (WGS) entry which is preliminary data.</text>
</comment>
<sequence length="106" mass="12554">MWAFKQIAVGPFIEVSDTISVQWTRSLRKVSRKLLLDLFFENVHRKFNLRGHRKVYTIDELVISKAKRNRDPVTGVHTNNVKAYWGEFKNCLKEEAKQEEISYNQN</sequence>